<evidence type="ECO:0000313" key="4">
    <source>
        <dbReference type="Proteomes" id="UP000242450"/>
    </source>
</evidence>
<dbReference type="Pfam" id="PF15841">
    <property type="entry name" value="TMEM239"/>
    <property type="match status" value="1"/>
</dbReference>
<protein>
    <recommendedName>
        <fullName evidence="5">TMEM239</fullName>
    </recommendedName>
</protein>
<accession>A0A212CAM4</accession>
<feature type="region of interest" description="Disordered" evidence="1">
    <location>
        <begin position="1"/>
        <end position="30"/>
    </location>
</feature>
<dbReference type="EMBL" id="MKHE01000023">
    <property type="protein sequence ID" value="OWK02894.1"/>
    <property type="molecule type" value="Genomic_DNA"/>
</dbReference>
<dbReference type="InterPro" id="IPR031694">
    <property type="entry name" value="TMEM239"/>
</dbReference>
<organism evidence="3 4">
    <name type="scientific">Cervus elaphus hippelaphus</name>
    <name type="common">European red deer</name>
    <dbReference type="NCBI Taxonomy" id="46360"/>
    <lineage>
        <taxon>Eukaryota</taxon>
        <taxon>Metazoa</taxon>
        <taxon>Chordata</taxon>
        <taxon>Craniata</taxon>
        <taxon>Vertebrata</taxon>
        <taxon>Euteleostomi</taxon>
        <taxon>Mammalia</taxon>
        <taxon>Eutheria</taxon>
        <taxon>Laurasiatheria</taxon>
        <taxon>Artiodactyla</taxon>
        <taxon>Ruminantia</taxon>
        <taxon>Pecora</taxon>
        <taxon>Cervidae</taxon>
        <taxon>Cervinae</taxon>
        <taxon>Cervus</taxon>
    </lineage>
</organism>
<name>A0A212CAM4_CEREH</name>
<dbReference type="Proteomes" id="UP000242450">
    <property type="component" value="Chromosome 23"/>
</dbReference>
<dbReference type="AlphaFoldDB" id="A0A212CAM4"/>
<dbReference type="Pfam" id="PF17717">
    <property type="entry name" value="DUF5562"/>
    <property type="match status" value="1"/>
</dbReference>
<evidence type="ECO:0008006" key="5">
    <source>
        <dbReference type="Google" id="ProtNLM"/>
    </source>
</evidence>
<dbReference type="PANTHER" id="PTHR37356:SF1">
    <property type="entry name" value="TRANSMEMBRANE PROTEIN 239"/>
    <property type="match status" value="1"/>
</dbReference>
<feature type="transmembrane region" description="Helical" evidence="2">
    <location>
        <begin position="59"/>
        <end position="82"/>
    </location>
</feature>
<evidence type="ECO:0000313" key="3">
    <source>
        <dbReference type="EMBL" id="OWK02894.1"/>
    </source>
</evidence>
<dbReference type="PANTHER" id="PTHR37356">
    <property type="entry name" value="TRANSMEMBRANE PROTEIN 239"/>
    <property type="match status" value="1"/>
</dbReference>
<evidence type="ECO:0000256" key="1">
    <source>
        <dbReference type="SAM" id="MobiDB-lite"/>
    </source>
</evidence>
<keyword evidence="2" id="KW-1133">Transmembrane helix</keyword>
<keyword evidence="2" id="KW-0812">Transmembrane</keyword>
<gene>
    <name evidence="3" type="ORF">Celaphus_00007704</name>
</gene>
<reference evidence="3 4" key="1">
    <citation type="journal article" date="2018" name="Mol. Genet. Genomics">
        <title>The red deer Cervus elaphus genome CerEla1.0: sequencing, annotating, genes, and chromosomes.</title>
        <authorList>
            <person name="Bana N.A."/>
            <person name="Nyiri A."/>
            <person name="Nagy J."/>
            <person name="Frank K."/>
            <person name="Nagy T."/>
            <person name="Steger V."/>
            <person name="Schiller M."/>
            <person name="Lakatos P."/>
            <person name="Sugar L."/>
            <person name="Horn P."/>
            <person name="Barta E."/>
            <person name="Orosz L."/>
        </authorList>
    </citation>
    <scope>NUCLEOTIDE SEQUENCE [LARGE SCALE GENOMIC DNA]</scope>
    <source>
        <strain evidence="3">Hungarian</strain>
    </source>
</reference>
<dbReference type="InterPro" id="IPR040425">
    <property type="entry name" value="C20orf141-like"/>
</dbReference>
<dbReference type="OrthoDB" id="9451631at2759"/>
<keyword evidence="4" id="KW-1185">Reference proteome</keyword>
<feature type="region of interest" description="Disordered" evidence="1">
    <location>
        <begin position="92"/>
        <end position="119"/>
    </location>
</feature>
<feature type="transmembrane region" description="Helical" evidence="2">
    <location>
        <begin position="226"/>
        <end position="247"/>
    </location>
</feature>
<keyword evidence="2" id="KW-0472">Membrane</keyword>
<evidence type="ECO:0000256" key="2">
    <source>
        <dbReference type="SAM" id="Phobius"/>
    </source>
</evidence>
<proteinExistence type="predicted"/>
<feature type="transmembrane region" description="Helical" evidence="2">
    <location>
        <begin position="267"/>
        <end position="300"/>
    </location>
</feature>
<sequence length="317" mass="33339">MTHLCLPRPEAAVSPTPVPPRGMGAGEGSASPVGPCVSPWGPSWAQVLDSVLGLGALGLTIRAVFSTTGPALLLLLVSFLAFDMLRRPAGPTWSQHTHLTGGQSQGAGEGPGQQDAPPAVAVSGRLSLQEALLLLLLGTGLLLGARGISRAAPAAGLALSLGAPTTMQQLRVETDAIGAGEGPQRAAPWSAWVSREGWVRWCMCHVPPSWTQWWATSGWRQPLQRVLWGLEGILYLLLALMLCHALFTTGSHLLSSLWPVAAAVWRHLLPAVLLLLLSALPALLFTASFLLLFSTLLSLVGLLTSMSHPGNAQDLDQ</sequence>
<comment type="caution">
    <text evidence="3">The sequence shown here is derived from an EMBL/GenBank/DDBJ whole genome shotgun (WGS) entry which is preliminary data.</text>
</comment>